<accession>A0A2X1UIN8</accession>
<dbReference type="AlphaFoldDB" id="A0A2X1UIN8"/>
<gene>
    <name evidence="1" type="ORF">COH52_07610</name>
</gene>
<comment type="caution">
    <text evidence="1">The sequence shown here is derived from an EMBL/GenBank/DDBJ whole genome shotgun (WGS) entry which is preliminary data.</text>
</comment>
<evidence type="ECO:0000313" key="1">
    <source>
        <dbReference type="EMBL" id="RQK77917.1"/>
    </source>
</evidence>
<protein>
    <submittedName>
        <fullName evidence="1">Uncharacterized protein</fullName>
    </submittedName>
</protein>
<proteinExistence type="predicted"/>
<evidence type="ECO:0000313" key="2">
    <source>
        <dbReference type="Proteomes" id="UP000283666"/>
    </source>
</evidence>
<sequence length="113" mass="12735">MIIQWLRFIKPSIWLSACALIAVCWAYDRAAQYRKGAADKAAEMAAVIAAKEAQMRRLSDAAAARFQKNEAVRLEKEKVRREVVEKIINRPVYVNRCLDADGVRELNAAIDGD</sequence>
<organism evidence="1 2">
    <name type="scientific">Neisseria meningitidis</name>
    <dbReference type="NCBI Taxonomy" id="487"/>
    <lineage>
        <taxon>Bacteria</taxon>
        <taxon>Pseudomonadati</taxon>
        <taxon>Pseudomonadota</taxon>
        <taxon>Betaproteobacteria</taxon>
        <taxon>Neisseriales</taxon>
        <taxon>Neisseriaceae</taxon>
        <taxon>Neisseria</taxon>
    </lineage>
</organism>
<dbReference type="EMBL" id="NWZY01000019">
    <property type="protein sequence ID" value="RQK77917.1"/>
    <property type="molecule type" value="Genomic_DNA"/>
</dbReference>
<name>A0A2X1UIN8_NEIME</name>
<dbReference type="RefSeq" id="WP_061376049.1">
    <property type="nucleotide sequence ID" value="NZ_CP012393.1"/>
</dbReference>
<reference evidence="1 2" key="1">
    <citation type="submission" date="2017-09" db="EMBL/GenBank/DDBJ databases">
        <title>Phenotypic and genotypic characterization of Colombian isolates of Neisseria meningitidis recovered from invasive disease.</title>
        <authorList>
            <person name="Duarte C."/>
            <person name="Gabastou J.M."/>
            <person name="Moreno J."/>
        </authorList>
    </citation>
    <scope>NUCLEOTIDE SEQUENCE [LARGE SCALE GENOMIC DNA]</scope>
    <source>
        <strain evidence="1 2">INS-Nm1012</strain>
    </source>
</reference>
<dbReference type="Proteomes" id="UP000283666">
    <property type="component" value="Unassembled WGS sequence"/>
</dbReference>